<evidence type="ECO:0000256" key="1">
    <source>
        <dbReference type="ARBA" id="ARBA00010443"/>
    </source>
</evidence>
<proteinExistence type="inferred from homology"/>
<feature type="non-terminal residue" evidence="8">
    <location>
        <position position="1"/>
    </location>
</feature>
<gene>
    <name evidence="8" type="ORF">A2429_02650</name>
</gene>
<keyword evidence="3" id="KW-0548">Nucleotidyltransferase</keyword>
<dbReference type="Gene3D" id="3.90.550.10">
    <property type="entry name" value="Spore Coat Polysaccharide Biosynthesis Protein SpsA, Chain A"/>
    <property type="match status" value="1"/>
</dbReference>
<dbReference type="Pfam" id="PF00483">
    <property type="entry name" value="NTP_transferase"/>
    <property type="match status" value="1"/>
</dbReference>
<dbReference type="PANTHER" id="PTHR43523:SF12">
    <property type="entry name" value="GLUCOSE-1-PHOSPHATE ADENYLYLTRANSFERASE LARGE SUBUNIT 1, CHLOROPLASTIC-RELATED"/>
    <property type="match status" value="1"/>
</dbReference>
<feature type="domain" description="Nucleotidyl transferase" evidence="6">
    <location>
        <begin position="1"/>
        <end position="239"/>
    </location>
</feature>
<dbReference type="Gene3D" id="2.160.10.10">
    <property type="entry name" value="Hexapeptide repeat proteins"/>
    <property type="match status" value="1"/>
</dbReference>
<dbReference type="PANTHER" id="PTHR43523">
    <property type="entry name" value="GLUCOSE-1-PHOSPHATE ADENYLYLTRANSFERASE-RELATED"/>
    <property type="match status" value="1"/>
</dbReference>
<name>A0A1G2Q3B4_9BACT</name>
<evidence type="ECO:0000313" key="8">
    <source>
        <dbReference type="EMBL" id="OHA55066.1"/>
    </source>
</evidence>
<dbReference type="Proteomes" id="UP000178199">
    <property type="component" value="Unassembled WGS sequence"/>
</dbReference>
<dbReference type="GO" id="GO:0008878">
    <property type="term" value="F:glucose-1-phosphate adenylyltransferase activity"/>
    <property type="evidence" value="ECO:0007669"/>
    <property type="project" value="InterPro"/>
</dbReference>
<keyword evidence="2" id="KW-0808">Transferase</keyword>
<dbReference type="EMBL" id="MHTD01000045">
    <property type="protein sequence ID" value="OHA55066.1"/>
    <property type="molecule type" value="Genomic_DNA"/>
</dbReference>
<reference evidence="8 9" key="1">
    <citation type="journal article" date="2016" name="Nat. Commun.">
        <title>Thousands of microbial genomes shed light on interconnected biogeochemical processes in an aquifer system.</title>
        <authorList>
            <person name="Anantharaman K."/>
            <person name="Brown C.T."/>
            <person name="Hug L.A."/>
            <person name="Sharon I."/>
            <person name="Castelle C.J."/>
            <person name="Probst A.J."/>
            <person name="Thomas B.C."/>
            <person name="Singh A."/>
            <person name="Wilkins M.J."/>
            <person name="Karaoz U."/>
            <person name="Brodie E.L."/>
            <person name="Williams K.H."/>
            <person name="Hubbard S.S."/>
            <person name="Banfield J.F."/>
        </authorList>
    </citation>
    <scope>NUCLEOTIDE SEQUENCE [LARGE SCALE GENOMIC DNA]</scope>
</reference>
<dbReference type="GO" id="GO:0000166">
    <property type="term" value="F:nucleotide binding"/>
    <property type="evidence" value="ECO:0007669"/>
    <property type="project" value="UniProtKB-KW"/>
</dbReference>
<evidence type="ECO:0000259" key="6">
    <source>
        <dbReference type="Pfam" id="PF00483"/>
    </source>
</evidence>
<protein>
    <submittedName>
        <fullName evidence="8">Uncharacterized protein</fullName>
    </submittedName>
</protein>
<evidence type="ECO:0000313" key="9">
    <source>
        <dbReference type="Proteomes" id="UP000178199"/>
    </source>
</evidence>
<dbReference type="AlphaFoldDB" id="A0A1G2Q3B4"/>
<evidence type="ECO:0000256" key="4">
    <source>
        <dbReference type="ARBA" id="ARBA00022741"/>
    </source>
</evidence>
<evidence type="ECO:0000256" key="5">
    <source>
        <dbReference type="ARBA" id="ARBA00023056"/>
    </source>
</evidence>
<dbReference type="SUPFAM" id="SSF53448">
    <property type="entry name" value="Nucleotide-diphospho-sugar transferases"/>
    <property type="match status" value="1"/>
</dbReference>
<evidence type="ECO:0000256" key="2">
    <source>
        <dbReference type="ARBA" id="ARBA00022679"/>
    </source>
</evidence>
<keyword evidence="5" id="KW-0320">Glycogen biosynthesis</keyword>
<accession>A0A1G2Q3B4</accession>
<dbReference type="InterPro" id="IPR056818">
    <property type="entry name" value="GlmU/GlgC-like_hexapep"/>
</dbReference>
<keyword evidence="4" id="KW-0547">Nucleotide-binding</keyword>
<comment type="similarity">
    <text evidence="1">Belongs to the bacterial/plant glucose-1-phosphate adenylyltransferase family.</text>
</comment>
<dbReference type="InterPro" id="IPR011831">
    <property type="entry name" value="ADP-Glc_PPase"/>
</dbReference>
<feature type="domain" description="Glucose-1-phosphate adenylyltransferase/Bifunctional protein GlmU-like C-terminal hexapeptide" evidence="7">
    <location>
        <begin position="286"/>
        <end position="340"/>
    </location>
</feature>
<dbReference type="Pfam" id="PF24894">
    <property type="entry name" value="Hexapep_GlmU"/>
    <property type="match status" value="1"/>
</dbReference>
<sequence length="390" mass="43523">LVDIPLSNGLNSDISHIYVIVQNQADYLSNHFLGYHTGISQMRGEFINVLGPSGEEHGLFKTDADSILKLKSRILEHDFDVVVLCMADQIVKCDFRPVIEQLINTDADAAVVYKTVTLDEARGRLGVLKVERTKVRGFDEKPENPEPIEVDSNKCLANTAMYAMTKKAFKDMVNAMSHHHVHNKNLSSTGITWLCENRDVIAFNLEDASTSDLSKDELGYFADTGTIRSYFDTSMDLLKRPAGFNLYSSTWPIYTKASWPNSAAKLDCVNINGIILGLNTILQDQVTVNSGIVSDGVEIKKNTKIEYSILLPNSKIGENVYLKNVIVDEEVNIPKGINLSGDKPPKNVQNQEEILSLLKTNKFIPKIPVFSEGVLVIPEGIDFKKWKPEY</sequence>
<organism evidence="8 9">
    <name type="scientific">Candidatus Veblenbacteria bacterium RIFOXYC1_FULL_42_9</name>
    <dbReference type="NCBI Taxonomy" id="1802427"/>
    <lineage>
        <taxon>Bacteria</taxon>
        <taxon>Candidatus Vebleniibacteriota</taxon>
    </lineage>
</organism>
<dbReference type="GO" id="GO:0005978">
    <property type="term" value="P:glycogen biosynthetic process"/>
    <property type="evidence" value="ECO:0007669"/>
    <property type="project" value="UniProtKB-KW"/>
</dbReference>
<dbReference type="InterPro" id="IPR029044">
    <property type="entry name" value="Nucleotide-diphossugar_trans"/>
</dbReference>
<dbReference type="InterPro" id="IPR011004">
    <property type="entry name" value="Trimer_LpxA-like_sf"/>
</dbReference>
<evidence type="ECO:0000256" key="3">
    <source>
        <dbReference type="ARBA" id="ARBA00022695"/>
    </source>
</evidence>
<evidence type="ECO:0000259" key="7">
    <source>
        <dbReference type="Pfam" id="PF24894"/>
    </source>
</evidence>
<dbReference type="SUPFAM" id="SSF51161">
    <property type="entry name" value="Trimeric LpxA-like enzymes"/>
    <property type="match status" value="1"/>
</dbReference>
<comment type="caution">
    <text evidence="8">The sequence shown here is derived from an EMBL/GenBank/DDBJ whole genome shotgun (WGS) entry which is preliminary data.</text>
</comment>
<dbReference type="InterPro" id="IPR005835">
    <property type="entry name" value="NTP_transferase_dom"/>
</dbReference>